<accession>A0ABS3BDQ6</accession>
<evidence type="ECO:0000259" key="1">
    <source>
        <dbReference type="Pfam" id="PF09722"/>
    </source>
</evidence>
<evidence type="ECO:0000313" key="2">
    <source>
        <dbReference type="EMBL" id="MBN7769736.1"/>
    </source>
</evidence>
<feature type="domain" description="Antitoxin Xre/MbcA/ParS-like toxin-binding" evidence="1">
    <location>
        <begin position="164"/>
        <end position="208"/>
    </location>
</feature>
<dbReference type="Pfam" id="PF09722">
    <property type="entry name" value="Xre_MbcA_ParS_C"/>
    <property type="match status" value="1"/>
</dbReference>
<dbReference type="EMBL" id="JAFKDB010000008">
    <property type="protein sequence ID" value="MBN7769736.1"/>
    <property type="molecule type" value="Genomic_DNA"/>
</dbReference>
<comment type="caution">
    <text evidence="2">The sequence shown here is derived from an EMBL/GenBank/DDBJ whole genome shotgun (WGS) entry which is preliminary data.</text>
</comment>
<reference evidence="2 3" key="1">
    <citation type="submission" date="2021-02" db="EMBL/GenBank/DDBJ databases">
        <title>PHA producing bacteria isolated from coastal sediment in Guangdong, Shenzhen.</title>
        <authorList>
            <person name="Zheng W."/>
            <person name="Yu S."/>
            <person name="Huang Y."/>
        </authorList>
    </citation>
    <scope>NUCLEOTIDE SEQUENCE [LARGE SCALE GENOMIC DNA]</scope>
    <source>
        <strain evidence="2 3">TN21-5</strain>
    </source>
</reference>
<sequence length="215" mass="24568">MADRIIKDWFLITFYAEDQKLIGKTLYGTLIEDRKGRFRSGVEVKSSPIEAEITERSSESRVFQTLNSVWECVGPGLEIDEPHTSIPFFNQGVRPPYTEIHETLAALEAQGYDVVGRHLKESIDKDRRDAASGILNTWGLNADQRTRLLEDRDQVIAVLSVYESLQIIFSKDKNKATEWLSKPNKAFDDASALEVLLSGDIERVRQYLKYHLYNA</sequence>
<keyword evidence="3" id="KW-1185">Reference proteome</keyword>
<gene>
    <name evidence="2" type="ORF">JYP53_07470</name>
</gene>
<evidence type="ECO:0000313" key="3">
    <source>
        <dbReference type="Proteomes" id="UP000664344"/>
    </source>
</evidence>
<protein>
    <submittedName>
        <fullName evidence="2">DUF2384 domain-containing protein</fullName>
    </submittedName>
</protein>
<proteinExistence type="predicted"/>
<dbReference type="RefSeq" id="WP_206557142.1">
    <property type="nucleotide sequence ID" value="NZ_JAFKDB010000008.1"/>
</dbReference>
<dbReference type="InterPro" id="IPR024467">
    <property type="entry name" value="Xre/MbcA/ParS-like_toxin-bd"/>
</dbReference>
<organism evidence="2 3">
    <name type="scientific">Marinobacter daepoensis</name>
    <dbReference type="NCBI Taxonomy" id="262077"/>
    <lineage>
        <taxon>Bacteria</taxon>
        <taxon>Pseudomonadati</taxon>
        <taxon>Pseudomonadota</taxon>
        <taxon>Gammaproteobacteria</taxon>
        <taxon>Pseudomonadales</taxon>
        <taxon>Marinobacteraceae</taxon>
        <taxon>Marinobacter</taxon>
    </lineage>
</organism>
<name>A0ABS3BDQ6_9GAMM</name>
<dbReference type="Proteomes" id="UP000664344">
    <property type="component" value="Unassembled WGS sequence"/>
</dbReference>